<keyword evidence="4" id="KW-1185">Reference proteome</keyword>
<organism evidence="3 4">
    <name type="scientific">Sneathiella marina</name>
    <dbReference type="NCBI Taxonomy" id="2950108"/>
    <lineage>
        <taxon>Bacteria</taxon>
        <taxon>Pseudomonadati</taxon>
        <taxon>Pseudomonadota</taxon>
        <taxon>Alphaproteobacteria</taxon>
        <taxon>Sneathiellales</taxon>
        <taxon>Sneathiellaceae</taxon>
        <taxon>Sneathiella</taxon>
    </lineage>
</organism>
<evidence type="ECO:0000313" key="3">
    <source>
        <dbReference type="EMBL" id="USG61296.1"/>
    </source>
</evidence>
<evidence type="ECO:0000256" key="2">
    <source>
        <dbReference type="SAM" id="SignalP"/>
    </source>
</evidence>
<protein>
    <recommendedName>
        <fullName evidence="5">PEP-CTERM protein-sorting domain-containing protein</fullName>
    </recommendedName>
</protein>
<feature type="signal peptide" evidence="2">
    <location>
        <begin position="1"/>
        <end position="23"/>
    </location>
</feature>
<name>A0ABY4W2A4_9PROT</name>
<keyword evidence="2" id="KW-0732">Signal</keyword>
<reference evidence="3" key="1">
    <citation type="submission" date="2022-06" db="EMBL/GenBank/DDBJ databases">
        <title>Sneathiella actinostolidae sp. nov., isolated from a sea anemonein the Western Pacific Ocean.</title>
        <authorList>
            <person name="Wei M.J."/>
        </authorList>
    </citation>
    <scope>NUCLEOTIDE SEQUENCE</scope>
    <source>
        <strain evidence="3">PHK-P5</strain>
    </source>
</reference>
<keyword evidence="1" id="KW-1133">Transmembrane helix</keyword>
<evidence type="ECO:0008006" key="5">
    <source>
        <dbReference type="Google" id="ProtNLM"/>
    </source>
</evidence>
<evidence type="ECO:0000313" key="4">
    <source>
        <dbReference type="Proteomes" id="UP001056291"/>
    </source>
</evidence>
<dbReference type="EMBL" id="CP098747">
    <property type="protein sequence ID" value="USG61296.1"/>
    <property type="molecule type" value="Genomic_DNA"/>
</dbReference>
<accession>A0ABY4W2A4</accession>
<evidence type="ECO:0000256" key="1">
    <source>
        <dbReference type="SAM" id="Phobius"/>
    </source>
</evidence>
<proteinExistence type="predicted"/>
<dbReference type="RefSeq" id="WP_251934283.1">
    <property type="nucleotide sequence ID" value="NZ_CP098747.1"/>
</dbReference>
<feature type="transmembrane region" description="Helical" evidence="1">
    <location>
        <begin position="83"/>
        <end position="103"/>
    </location>
</feature>
<sequence>MKFRLSCQVVILTTMLHMGSVSAAPLSTGAAQTPDAANPAVQTQLNMTEYSEVAQAPMVKAVDSAGTKGVFSNMADDLSTGKIPFSPALILFGFALAAIGWMGRKRKKSFLVKD</sequence>
<keyword evidence="1" id="KW-0472">Membrane</keyword>
<keyword evidence="1" id="KW-0812">Transmembrane</keyword>
<feature type="chain" id="PRO_5046997495" description="PEP-CTERM protein-sorting domain-containing protein" evidence="2">
    <location>
        <begin position="24"/>
        <end position="114"/>
    </location>
</feature>
<gene>
    <name evidence="3" type="ORF">NBZ79_19240</name>
</gene>
<dbReference type="Proteomes" id="UP001056291">
    <property type="component" value="Chromosome"/>
</dbReference>